<dbReference type="OrthoDB" id="10062343at2759"/>
<accession>E9GYT4</accession>
<sequence length="559" mass="64102">MDTFQQPLPFCNAITIVTKDSSLIRLDDSDVSKTIRYRVNMISIPTICLHHVAAFSSHFDRQYRSTNCDDPFGIHERHSTSRKRKHRGINKATLLQADQMALKNDEIHIFPAISYKNLLKSISDDGLDQLLFNYSSSSLESLDDKYLDSGDELFSPFHKTKLEATSQFFEALDITPLNISEKSSRASTMEYLEKKGRKYAKRIVEVLQSSLLGDVTDTTTASDDEMFTSSDAKLLMNALKIRCEELQLKKIATTNKTYILSLLTLAPASWTLKQTAKCFSVSEDAVHRSRILKEEKGVLSTPDPKKARKIGDSEKNIIQNFYMDDEYSRVMPGRKDVKSVKKPGERRFRLQKRLLLMNIDELYSHYKDYAVKTLLMNPCGRTKFFQLRPQHVIEVGSAGTHSVCVCQKHQNVKIMIDSLCKNMPIVHLFMDKLVCYIDNHDCMMSRCASCPPNSVLLEHLRSFTNERETIKFQQWESTDRTALAVSELPTNDFLRKLVDMISDLTRHHFVAKKQEKYWRDLKETLKPNECLLQGDYSQNYSMTVQEATQAMFSLAAVVG</sequence>
<evidence type="ECO:0000313" key="2">
    <source>
        <dbReference type="Proteomes" id="UP000000305"/>
    </source>
</evidence>
<dbReference type="HOGENOM" id="CLU_487688_0_0_1"/>
<dbReference type="KEGG" id="dpx:DAPPUDRAFT_107992"/>
<dbReference type="Proteomes" id="UP000000305">
    <property type="component" value="Unassembled WGS sequence"/>
</dbReference>
<organism evidence="1 2">
    <name type="scientific">Daphnia pulex</name>
    <name type="common">Water flea</name>
    <dbReference type="NCBI Taxonomy" id="6669"/>
    <lineage>
        <taxon>Eukaryota</taxon>
        <taxon>Metazoa</taxon>
        <taxon>Ecdysozoa</taxon>
        <taxon>Arthropoda</taxon>
        <taxon>Crustacea</taxon>
        <taxon>Branchiopoda</taxon>
        <taxon>Diplostraca</taxon>
        <taxon>Cladocera</taxon>
        <taxon>Anomopoda</taxon>
        <taxon>Daphniidae</taxon>
        <taxon>Daphnia</taxon>
    </lineage>
</organism>
<keyword evidence="2" id="KW-1185">Reference proteome</keyword>
<evidence type="ECO:0000313" key="1">
    <source>
        <dbReference type="EMBL" id="EFX75217.1"/>
    </source>
</evidence>
<dbReference type="AlphaFoldDB" id="E9GYT4"/>
<name>E9GYT4_DAPPU</name>
<protein>
    <submittedName>
        <fullName evidence="1">Uncharacterized protein</fullName>
    </submittedName>
</protein>
<dbReference type="eggNOG" id="ENOG502QXFF">
    <property type="taxonomic scope" value="Eukaryota"/>
</dbReference>
<gene>
    <name evidence="1" type="ORF">DAPPUDRAFT_107992</name>
</gene>
<proteinExistence type="predicted"/>
<dbReference type="PANTHER" id="PTHR46601">
    <property type="entry name" value="ULP_PROTEASE DOMAIN-CONTAINING PROTEIN"/>
    <property type="match status" value="1"/>
</dbReference>
<dbReference type="PANTHER" id="PTHR46601:SF1">
    <property type="entry name" value="ADF-H DOMAIN-CONTAINING PROTEIN"/>
    <property type="match status" value="1"/>
</dbReference>
<dbReference type="PhylomeDB" id="E9GYT4"/>
<dbReference type="InParanoid" id="E9GYT4"/>
<dbReference type="EMBL" id="GL732576">
    <property type="protein sequence ID" value="EFX75217.1"/>
    <property type="molecule type" value="Genomic_DNA"/>
</dbReference>
<reference evidence="1 2" key="1">
    <citation type="journal article" date="2011" name="Science">
        <title>The ecoresponsive genome of Daphnia pulex.</title>
        <authorList>
            <person name="Colbourne J.K."/>
            <person name="Pfrender M.E."/>
            <person name="Gilbert D."/>
            <person name="Thomas W.K."/>
            <person name="Tucker A."/>
            <person name="Oakley T.H."/>
            <person name="Tokishita S."/>
            <person name="Aerts A."/>
            <person name="Arnold G.J."/>
            <person name="Basu M.K."/>
            <person name="Bauer D.J."/>
            <person name="Caceres C.E."/>
            <person name="Carmel L."/>
            <person name="Casola C."/>
            <person name="Choi J.H."/>
            <person name="Detter J.C."/>
            <person name="Dong Q."/>
            <person name="Dusheyko S."/>
            <person name="Eads B.D."/>
            <person name="Frohlich T."/>
            <person name="Geiler-Samerotte K.A."/>
            <person name="Gerlach D."/>
            <person name="Hatcher P."/>
            <person name="Jogdeo S."/>
            <person name="Krijgsveld J."/>
            <person name="Kriventseva E.V."/>
            <person name="Kultz D."/>
            <person name="Laforsch C."/>
            <person name="Lindquist E."/>
            <person name="Lopez J."/>
            <person name="Manak J.R."/>
            <person name="Muller J."/>
            <person name="Pangilinan J."/>
            <person name="Patwardhan R.P."/>
            <person name="Pitluck S."/>
            <person name="Pritham E.J."/>
            <person name="Rechtsteiner A."/>
            <person name="Rho M."/>
            <person name="Rogozin I.B."/>
            <person name="Sakarya O."/>
            <person name="Salamov A."/>
            <person name="Schaack S."/>
            <person name="Shapiro H."/>
            <person name="Shiga Y."/>
            <person name="Skalitzky C."/>
            <person name="Smith Z."/>
            <person name="Souvorov A."/>
            <person name="Sung W."/>
            <person name="Tang Z."/>
            <person name="Tsuchiya D."/>
            <person name="Tu H."/>
            <person name="Vos H."/>
            <person name="Wang M."/>
            <person name="Wolf Y.I."/>
            <person name="Yamagata H."/>
            <person name="Yamada T."/>
            <person name="Ye Y."/>
            <person name="Shaw J.R."/>
            <person name="Andrews J."/>
            <person name="Crease T.J."/>
            <person name="Tang H."/>
            <person name="Lucas S.M."/>
            <person name="Robertson H.M."/>
            <person name="Bork P."/>
            <person name="Koonin E.V."/>
            <person name="Zdobnov E.M."/>
            <person name="Grigoriev I.V."/>
            <person name="Lynch M."/>
            <person name="Boore J.L."/>
        </authorList>
    </citation>
    <scope>NUCLEOTIDE SEQUENCE [LARGE SCALE GENOMIC DNA]</scope>
</reference>